<proteinExistence type="predicted"/>
<keyword evidence="2" id="KW-0812">Transmembrane</keyword>
<feature type="transmembrane region" description="Helical" evidence="2">
    <location>
        <begin position="134"/>
        <end position="157"/>
    </location>
</feature>
<protein>
    <recommendedName>
        <fullName evidence="4">Transcriptional activator TraM</fullName>
    </recommendedName>
</protein>
<name>A0A212J0Q3_9DELT</name>
<gene>
    <name evidence="3" type="ORF">KL86DPRO_10465</name>
</gene>
<dbReference type="EMBL" id="FLUQ01000001">
    <property type="protein sequence ID" value="SBV93048.1"/>
    <property type="molecule type" value="Genomic_DNA"/>
</dbReference>
<feature type="region of interest" description="Disordered" evidence="1">
    <location>
        <begin position="1"/>
        <end position="33"/>
    </location>
</feature>
<evidence type="ECO:0008006" key="4">
    <source>
        <dbReference type="Google" id="ProtNLM"/>
    </source>
</evidence>
<dbReference type="AlphaFoldDB" id="A0A212J0Q3"/>
<reference evidence="3" key="1">
    <citation type="submission" date="2016-04" db="EMBL/GenBank/DDBJ databases">
        <authorList>
            <person name="Evans L.H."/>
            <person name="Alamgir A."/>
            <person name="Owens N."/>
            <person name="Weber N.D."/>
            <person name="Virtaneva K."/>
            <person name="Barbian K."/>
            <person name="Babar A."/>
            <person name="Rosenke K."/>
        </authorList>
    </citation>
    <scope>NUCLEOTIDE SEQUENCE</scope>
    <source>
        <strain evidence="3">86</strain>
    </source>
</reference>
<evidence type="ECO:0000256" key="2">
    <source>
        <dbReference type="SAM" id="Phobius"/>
    </source>
</evidence>
<evidence type="ECO:0000256" key="1">
    <source>
        <dbReference type="SAM" id="MobiDB-lite"/>
    </source>
</evidence>
<organism evidence="3">
    <name type="scientific">uncultured delta proteobacterium</name>
    <dbReference type="NCBI Taxonomy" id="34034"/>
    <lineage>
        <taxon>Bacteria</taxon>
        <taxon>Deltaproteobacteria</taxon>
        <taxon>environmental samples</taxon>
    </lineage>
</organism>
<accession>A0A212J0Q3</accession>
<evidence type="ECO:0000313" key="3">
    <source>
        <dbReference type="EMBL" id="SBV93048.1"/>
    </source>
</evidence>
<keyword evidence="2" id="KW-0472">Membrane</keyword>
<sequence length="158" mass="16640">MSEATPAPASGGESTVAPEKRIEGPPLLPDGKGMDLKKVRDLIHNHHNQSVPQDDPILVVVTICNAFLGEIEALHERHEAGLSRLMADKSGAYVADIIKAVDKLSAGLSSASAESLKATTGELEKRLAVFRGSLLWLAAVVSVSALVNVIAFALLAVR</sequence>
<keyword evidence="2" id="KW-1133">Transmembrane helix</keyword>